<proteinExistence type="predicted"/>
<sequence length="223" mass="24521">MYAYSIEIDSQVDSTDGTPDVGPSVTRVPGIKRANAASPDVCWKLRPPEQTLRDIDAPRGPAMNGAGHLGCGIMSLSLRALILYGSDWTNGRNGTMAEVAEYAETPLSSRSVLLRAPRADPTRMPSHDNVLLLRRTLAMRVCYGLRSHRHPWRWQRPPPKIQIHKDQTKVIDRETPNPIPWRSIMQALSSSYIGVACHPVDGASRPRTSLPVPPIEPPVVLGG</sequence>
<evidence type="ECO:0000313" key="2">
    <source>
        <dbReference type="EMBL" id="KAK2728355.1"/>
    </source>
</evidence>
<keyword evidence="3" id="KW-1185">Reference proteome</keyword>
<gene>
    <name evidence="2" type="ORF">CKAH01_11052</name>
</gene>
<dbReference type="AlphaFoldDB" id="A0AAE0CWP0"/>
<accession>A0AAE0CWP0</accession>
<dbReference type="Proteomes" id="UP001281614">
    <property type="component" value="Unassembled WGS sequence"/>
</dbReference>
<dbReference type="EMBL" id="VYYT01000882">
    <property type="protein sequence ID" value="KAK2728355.1"/>
    <property type="molecule type" value="Genomic_DNA"/>
</dbReference>
<feature type="region of interest" description="Disordered" evidence="1">
    <location>
        <begin position="203"/>
        <end position="223"/>
    </location>
</feature>
<evidence type="ECO:0000256" key="1">
    <source>
        <dbReference type="SAM" id="MobiDB-lite"/>
    </source>
</evidence>
<evidence type="ECO:0000313" key="3">
    <source>
        <dbReference type="Proteomes" id="UP001281614"/>
    </source>
</evidence>
<protein>
    <submittedName>
        <fullName evidence="2">Uncharacterized protein</fullName>
    </submittedName>
</protein>
<name>A0AAE0CWP0_COLKA</name>
<reference evidence="2" key="1">
    <citation type="submission" date="2023-02" db="EMBL/GenBank/DDBJ databases">
        <title>Colletotrichum kahawae CIFC_Que2 genome sequencing and assembly.</title>
        <authorList>
            <person name="Baroncelli R."/>
        </authorList>
    </citation>
    <scope>NUCLEOTIDE SEQUENCE</scope>
    <source>
        <strain evidence="2">CIFC_Que2</strain>
    </source>
</reference>
<comment type="caution">
    <text evidence="2">The sequence shown here is derived from an EMBL/GenBank/DDBJ whole genome shotgun (WGS) entry which is preliminary data.</text>
</comment>
<organism evidence="2 3">
    <name type="scientific">Colletotrichum kahawae</name>
    <name type="common">Coffee berry disease fungus</name>
    <dbReference type="NCBI Taxonomy" id="34407"/>
    <lineage>
        <taxon>Eukaryota</taxon>
        <taxon>Fungi</taxon>
        <taxon>Dikarya</taxon>
        <taxon>Ascomycota</taxon>
        <taxon>Pezizomycotina</taxon>
        <taxon>Sordariomycetes</taxon>
        <taxon>Hypocreomycetidae</taxon>
        <taxon>Glomerellales</taxon>
        <taxon>Glomerellaceae</taxon>
        <taxon>Colletotrichum</taxon>
        <taxon>Colletotrichum gloeosporioides species complex</taxon>
    </lineage>
</organism>